<dbReference type="CDD" id="cd00553">
    <property type="entry name" value="NAD_synthase"/>
    <property type="match status" value="1"/>
</dbReference>
<dbReference type="eggNOG" id="COG0388">
    <property type="taxonomic scope" value="Bacteria"/>
</dbReference>
<dbReference type="Pfam" id="PF00795">
    <property type="entry name" value="CN_hydrolase"/>
    <property type="match status" value="1"/>
</dbReference>
<dbReference type="FunFam" id="1.10.10.1140:FF:000001">
    <property type="entry name" value="Glutamine-dependent NAD(+) synthetase"/>
    <property type="match status" value="1"/>
</dbReference>
<dbReference type="InterPro" id="IPR003694">
    <property type="entry name" value="NAD_synthase"/>
</dbReference>
<evidence type="ECO:0000256" key="8">
    <source>
        <dbReference type="PIRNR" id="PIRNR006630"/>
    </source>
</evidence>
<dbReference type="NCBIfam" id="NF002730">
    <property type="entry name" value="PRK02628.1"/>
    <property type="match status" value="1"/>
</dbReference>
<gene>
    <name evidence="7" type="primary">nadE</name>
    <name evidence="11" type="ordered locus">Clole_1543</name>
</gene>
<dbReference type="Gene3D" id="3.40.50.620">
    <property type="entry name" value="HUPs"/>
    <property type="match status" value="1"/>
</dbReference>
<evidence type="ECO:0000256" key="1">
    <source>
        <dbReference type="ARBA" id="ARBA00005188"/>
    </source>
</evidence>
<dbReference type="PROSITE" id="PS50263">
    <property type="entry name" value="CN_HYDROLASE"/>
    <property type="match status" value="1"/>
</dbReference>
<dbReference type="CDD" id="cd07570">
    <property type="entry name" value="GAT_Gln-NAD-synth"/>
    <property type="match status" value="1"/>
</dbReference>
<evidence type="ECO:0000256" key="9">
    <source>
        <dbReference type="RuleBase" id="RU003811"/>
    </source>
</evidence>
<dbReference type="RefSeq" id="WP_013656567.1">
    <property type="nucleotide sequence ID" value="NC_015275.1"/>
</dbReference>
<reference evidence="11 12" key="1">
    <citation type="journal article" date="2011" name="J. Bacteriol.">
        <title>Complete genome sequence of the cellulose-degrading bacterium Cellulosilyticum lentocellum.</title>
        <authorList>
            <consortium name="US DOE Joint Genome Institute"/>
            <person name="Miller D.A."/>
            <person name="Suen G."/>
            <person name="Bruce D."/>
            <person name="Copeland A."/>
            <person name="Cheng J.F."/>
            <person name="Detter C."/>
            <person name="Goodwin L.A."/>
            <person name="Han C.S."/>
            <person name="Hauser L.J."/>
            <person name="Land M.L."/>
            <person name="Lapidus A."/>
            <person name="Lucas S."/>
            <person name="Meincke L."/>
            <person name="Pitluck S."/>
            <person name="Tapia R."/>
            <person name="Teshima H."/>
            <person name="Woyke T."/>
            <person name="Fox B.G."/>
            <person name="Angert E.R."/>
            <person name="Currie C.R."/>
        </authorList>
    </citation>
    <scope>NUCLEOTIDE SEQUENCE [LARGE SCALE GENOMIC DNA]</scope>
    <source>
        <strain evidence="12">ATCC 49066 / DSM 5427 / NCIMB 11756 / RHM5</strain>
    </source>
</reference>
<protein>
    <recommendedName>
        <fullName evidence="7 8">Glutamine-dependent NAD(+) synthetase</fullName>
        <ecNumber evidence="7 8">6.3.5.1</ecNumber>
    </recommendedName>
    <alternativeName>
        <fullName evidence="7 8">NAD(+) synthase [glutamine-hydrolyzing]</fullName>
    </alternativeName>
</protein>
<feature type="active site" description="Proton acceptor; for glutaminase activity" evidence="7">
    <location>
        <position position="45"/>
    </location>
</feature>
<dbReference type="PANTHER" id="PTHR23090">
    <property type="entry name" value="NH 3 /GLUTAMINE-DEPENDENT NAD + SYNTHETASE"/>
    <property type="match status" value="1"/>
</dbReference>
<dbReference type="eggNOG" id="COG0171">
    <property type="taxonomic scope" value="Bacteria"/>
</dbReference>
<feature type="active site" description="For glutaminase activity" evidence="7">
    <location>
        <position position="114"/>
    </location>
</feature>
<feature type="binding site" evidence="7">
    <location>
        <begin position="472"/>
        <end position="475"/>
    </location>
    <ligand>
        <name>deamido-NAD(+)</name>
        <dbReference type="ChEBI" id="CHEBI:58437"/>
        <note>ligand shared between two neighboring subunits</note>
    </ligand>
</feature>
<proteinExistence type="inferred from homology"/>
<dbReference type="NCBIfam" id="TIGR00552">
    <property type="entry name" value="nadE"/>
    <property type="match status" value="1"/>
</dbReference>
<dbReference type="SUPFAM" id="SSF52402">
    <property type="entry name" value="Adenine nucleotide alpha hydrolases-like"/>
    <property type="match status" value="1"/>
</dbReference>
<dbReference type="Proteomes" id="UP000008467">
    <property type="component" value="Chromosome"/>
</dbReference>
<comment type="catalytic activity">
    <reaction evidence="7 8">
        <text>deamido-NAD(+) + L-glutamine + ATP + H2O = L-glutamate + AMP + diphosphate + NAD(+) + H(+)</text>
        <dbReference type="Rhea" id="RHEA:24384"/>
        <dbReference type="ChEBI" id="CHEBI:15377"/>
        <dbReference type="ChEBI" id="CHEBI:15378"/>
        <dbReference type="ChEBI" id="CHEBI:29985"/>
        <dbReference type="ChEBI" id="CHEBI:30616"/>
        <dbReference type="ChEBI" id="CHEBI:33019"/>
        <dbReference type="ChEBI" id="CHEBI:57540"/>
        <dbReference type="ChEBI" id="CHEBI:58359"/>
        <dbReference type="ChEBI" id="CHEBI:58437"/>
        <dbReference type="ChEBI" id="CHEBI:456215"/>
        <dbReference type="EC" id="6.3.5.1"/>
    </reaction>
</comment>
<feature type="binding site" evidence="7">
    <location>
        <position position="120"/>
    </location>
    <ligand>
        <name>L-glutamine</name>
        <dbReference type="ChEBI" id="CHEBI:58359"/>
    </ligand>
</feature>
<keyword evidence="6 7" id="KW-0520">NAD</keyword>
<dbReference type="GO" id="GO:0004359">
    <property type="term" value="F:glutaminase activity"/>
    <property type="evidence" value="ECO:0007669"/>
    <property type="project" value="InterPro"/>
</dbReference>
<comment type="similarity">
    <text evidence="9">Belongs to the NAD synthetase family.</text>
</comment>
<evidence type="ECO:0000256" key="5">
    <source>
        <dbReference type="ARBA" id="ARBA00022840"/>
    </source>
</evidence>
<feature type="binding site" evidence="7">
    <location>
        <position position="467"/>
    </location>
    <ligand>
        <name>deamido-NAD(+)</name>
        <dbReference type="ChEBI" id="CHEBI:58437"/>
        <note>ligand shared between two neighboring subunits</note>
    </ligand>
</feature>
<keyword evidence="5 7" id="KW-0067">ATP-binding</keyword>
<feature type="active site" description="Nucleophile; for glutaminase activity" evidence="7">
    <location>
        <position position="167"/>
    </location>
</feature>
<dbReference type="UniPathway" id="UPA00253">
    <property type="reaction ID" value="UER00334"/>
</dbReference>
<dbReference type="KEGG" id="cle:Clole_1543"/>
<dbReference type="InterPro" id="IPR003010">
    <property type="entry name" value="C-N_Hydrolase"/>
</dbReference>
<dbReference type="GO" id="GO:0005737">
    <property type="term" value="C:cytoplasm"/>
    <property type="evidence" value="ECO:0007669"/>
    <property type="project" value="InterPro"/>
</dbReference>
<evidence type="ECO:0000313" key="11">
    <source>
        <dbReference type="EMBL" id="ADZ83269.1"/>
    </source>
</evidence>
<evidence type="ECO:0000259" key="10">
    <source>
        <dbReference type="PROSITE" id="PS50263"/>
    </source>
</evidence>
<evidence type="ECO:0000256" key="2">
    <source>
        <dbReference type="ARBA" id="ARBA00007145"/>
    </source>
</evidence>
<dbReference type="GO" id="GO:0005524">
    <property type="term" value="F:ATP binding"/>
    <property type="evidence" value="ECO:0007669"/>
    <property type="project" value="UniProtKB-UniRule"/>
</dbReference>
<comment type="pathway">
    <text evidence="1 7 8">Cofactor biosynthesis; NAD(+) biosynthesis; NAD(+) from deamido-NAD(+) (L-Gln route): step 1/1.</text>
</comment>
<dbReference type="HOGENOM" id="CLU_025662_0_0_9"/>
<feature type="domain" description="CN hydrolase" evidence="10">
    <location>
        <begin position="5"/>
        <end position="267"/>
    </location>
</feature>
<dbReference type="Gene3D" id="1.10.10.1140">
    <property type="entry name" value="Glutamine-dependent NAD+ synthetase, C-terminal domain"/>
    <property type="match status" value="1"/>
</dbReference>
<dbReference type="PIRSF" id="PIRSF006630">
    <property type="entry name" value="NADS_GAT"/>
    <property type="match status" value="1"/>
</dbReference>
<dbReference type="GO" id="GO:0008795">
    <property type="term" value="F:NAD+ synthase activity"/>
    <property type="evidence" value="ECO:0007669"/>
    <property type="project" value="UniProtKB-UniRule"/>
</dbReference>
<keyword evidence="3 7" id="KW-0436">Ligase</keyword>
<dbReference type="PANTHER" id="PTHR23090:SF9">
    <property type="entry name" value="GLUTAMINE-DEPENDENT NAD(+) SYNTHETASE"/>
    <property type="match status" value="1"/>
</dbReference>
<keyword evidence="12" id="KW-1185">Reference proteome</keyword>
<dbReference type="EMBL" id="CP002582">
    <property type="protein sequence ID" value="ADZ83269.1"/>
    <property type="molecule type" value="Genomic_DNA"/>
</dbReference>
<feature type="binding site" evidence="7">
    <location>
        <begin position="352"/>
        <end position="359"/>
    </location>
    <ligand>
        <name>ATP</name>
        <dbReference type="ChEBI" id="CHEBI:30616"/>
    </ligand>
</feature>
<comment type="function">
    <text evidence="7">Catalyzes the ATP-dependent amidation of deamido-NAD to form NAD. Uses L-glutamine as a nitrogen source.</text>
</comment>
<dbReference type="STRING" id="642492.Clole_1543"/>
<feature type="binding site" evidence="7">
    <location>
        <position position="462"/>
    </location>
    <ligand>
        <name>ATP</name>
        <dbReference type="ChEBI" id="CHEBI:30616"/>
    </ligand>
</feature>
<dbReference type="GO" id="GO:0003952">
    <property type="term" value="F:NAD+ synthase (glutamine-hydrolyzing) activity"/>
    <property type="evidence" value="ECO:0007669"/>
    <property type="project" value="UniProtKB-UniRule"/>
</dbReference>
<evidence type="ECO:0000256" key="4">
    <source>
        <dbReference type="ARBA" id="ARBA00022741"/>
    </source>
</evidence>
<feature type="binding site" evidence="7">
    <location>
        <position position="194"/>
    </location>
    <ligand>
        <name>L-glutamine</name>
        <dbReference type="ChEBI" id="CHEBI:58359"/>
    </ligand>
</feature>
<dbReference type="Pfam" id="PF02540">
    <property type="entry name" value="NAD_synthase"/>
    <property type="match status" value="1"/>
</dbReference>
<dbReference type="InterPro" id="IPR022310">
    <property type="entry name" value="NAD/GMP_synthase"/>
</dbReference>
<feature type="binding site" evidence="7">
    <location>
        <position position="438"/>
    </location>
    <ligand>
        <name>deamido-NAD(+)</name>
        <dbReference type="ChEBI" id="CHEBI:58437"/>
        <note>ligand shared between two neighboring subunits</note>
    </ligand>
</feature>
<dbReference type="SUPFAM" id="SSF56317">
    <property type="entry name" value="Carbon-nitrogen hydrolase"/>
    <property type="match status" value="1"/>
</dbReference>
<evidence type="ECO:0000256" key="7">
    <source>
        <dbReference type="HAMAP-Rule" id="MF_02090"/>
    </source>
</evidence>
<accession>F2JJY7</accession>
<feature type="binding site" evidence="7">
    <location>
        <position position="200"/>
    </location>
    <ligand>
        <name>L-glutamine</name>
        <dbReference type="ChEBI" id="CHEBI:58359"/>
    </ligand>
</feature>
<dbReference type="InterPro" id="IPR014729">
    <property type="entry name" value="Rossmann-like_a/b/a_fold"/>
</dbReference>
<evidence type="ECO:0000256" key="6">
    <source>
        <dbReference type="ARBA" id="ARBA00023027"/>
    </source>
</evidence>
<dbReference type="Gene3D" id="3.60.110.10">
    <property type="entry name" value="Carbon-nitrogen hydrolase"/>
    <property type="match status" value="1"/>
</dbReference>
<name>F2JJY7_CELLD</name>
<comment type="similarity">
    <text evidence="2 7 8">In the C-terminal section; belongs to the NAD synthetase family.</text>
</comment>
<dbReference type="GO" id="GO:0009435">
    <property type="term" value="P:NAD+ biosynthetic process"/>
    <property type="evidence" value="ECO:0007669"/>
    <property type="project" value="UniProtKB-UniRule"/>
</dbReference>
<dbReference type="EC" id="6.3.5.1" evidence="7 8"/>
<feature type="binding site" evidence="7">
    <location>
        <position position="606"/>
    </location>
    <ligand>
        <name>deamido-NAD(+)</name>
        <dbReference type="ChEBI" id="CHEBI:58437"/>
        <note>ligand shared between two neighboring subunits</note>
    </ligand>
</feature>
<dbReference type="InterPro" id="IPR041856">
    <property type="entry name" value="NAD+_synth_C"/>
</dbReference>
<evidence type="ECO:0000313" key="12">
    <source>
        <dbReference type="Proteomes" id="UP000008467"/>
    </source>
</evidence>
<dbReference type="HAMAP" id="MF_02090">
    <property type="entry name" value="NadE_glutamine_dep"/>
    <property type="match status" value="1"/>
</dbReference>
<sequence>MYGFVKLAAAVPSVRVADCYYNKEQILKQIQLADQEGAQVIGFPELCITGYTCADLFFQTTLLESAKKALGEIAKATRKMEMLIVLGLPLMIEDELYNCAAVLLKGKVLGVVPKSYIPNYNEFYEKRWFALGTDLGIGEMTLLGEKVPVGTDLLFECGELKVGVEICEDVWTPIPPSSLLTLAGANVIVNLSASNEIIAKRNYRRQLISQQSARTLCAYLYVSAGAEESTTDLVFSGHSLIAENGAIIKENEKLIDTDYVLVADIDLERLQKDRIKGKSYGDSRKLFMPEVRRIEGETLSYRGTFKGRIARKPFVPHAAETRDKRCEDIFSLQVAGLKKRLSHTGSKRAIIGISGGLDSTLALLVAVQVFDDLGWDRKGVVGVTMPGFGTTDRTYENALQLMRELGITMREIPIAAACKQHFSDIGHDENVHDITYENTQARERTKILMNIANQGGGMVVGTGDLSELALGWCTYNGDHMSMYAVNTSVPKTLVRSLVYTISKRQSEKVKDTLLDVLDTPVSPELLPVGKNGEMLQKTEDTVGPYELHDFFLYYLLRFGFSPSKIYFLAKTAFAVKEEEIDELYSHETILKWLKVFYRRFFSQQFKRSCLPDGPKIGSICLSPRGDWRMPSDACSSLWLSEIEELSE</sequence>
<evidence type="ECO:0000256" key="3">
    <source>
        <dbReference type="ARBA" id="ARBA00022598"/>
    </source>
</evidence>
<dbReference type="AlphaFoldDB" id="F2JJY7"/>
<organism evidence="11 12">
    <name type="scientific">Cellulosilyticum lentocellum (strain ATCC 49066 / DSM 5427 / NCIMB 11756 / RHM5)</name>
    <name type="common">Clostridium lentocellum</name>
    <dbReference type="NCBI Taxonomy" id="642492"/>
    <lineage>
        <taxon>Bacteria</taxon>
        <taxon>Bacillati</taxon>
        <taxon>Bacillota</taxon>
        <taxon>Clostridia</taxon>
        <taxon>Lachnospirales</taxon>
        <taxon>Cellulosilyticaceae</taxon>
        <taxon>Cellulosilyticum</taxon>
    </lineage>
</organism>
<dbReference type="InterPro" id="IPR014445">
    <property type="entry name" value="Gln-dep_NAD_synthase"/>
</dbReference>
<keyword evidence="4 7" id="KW-0547">Nucleotide-binding</keyword>
<dbReference type="InterPro" id="IPR036526">
    <property type="entry name" value="C-N_Hydrolase_sf"/>
</dbReference>